<keyword evidence="2" id="KW-0378">Hydrolase</keyword>
<dbReference type="Gene3D" id="3.40.1350.10">
    <property type="match status" value="1"/>
</dbReference>
<dbReference type="GO" id="GO:0015666">
    <property type="term" value="F:restriction endodeoxyribonuclease activity"/>
    <property type="evidence" value="ECO:0007669"/>
    <property type="project" value="TreeGrafter"/>
</dbReference>
<comment type="caution">
    <text evidence="2">The sequence shown here is derived from an EMBL/GenBank/DDBJ whole genome shotgun (WGS) entry which is preliminary data.</text>
</comment>
<organism evidence="2 3">
    <name type="scientific">Allopontixanthobacter sediminis</name>
    <dbReference type="NCBI Taxonomy" id="1689985"/>
    <lineage>
        <taxon>Bacteria</taxon>
        <taxon>Pseudomonadati</taxon>
        <taxon>Pseudomonadota</taxon>
        <taxon>Alphaproteobacteria</taxon>
        <taxon>Sphingomonadales</taxon>
        <taxon>Erythrobacteraceae</taxon>
        <taxon>Allopontixanthobacter</taxon>
    </lineage>
</organism>
<dbReference type="EMBL" id="WTYL01000002">
    <property type="protein sequence ID" value="MXP44848.1"/>
    <property type="molecule type" value="Genomic_DNA"/>
</dbReference>
<accession>A0A845B3B8</accession>
<dbReference type="InterPro" id="IPR007560">
    <property type="entry name" value="Restrct_endonuc_IV_Mrr"/>
</dbReference>
<name>A0A845B3B8_9SPHN</name>
<evidence type="ECO:0000259" key="1">
    <source>
        <dbReference type="Pfam" id="PF04471"/>
    </source>
</evidence>
<dbReference type="InterPro" id="IPR011335">
    <property type="entry name" value="Restrct_endonuc-II-like"/>
</dbReference>
<dbReference type="PANTHER" id="PTHR30015:SF7">
    <property type="entry name" value="TYPE IV METHYL-DIRECTED RESTRICTION ENZYME ECOKMRR"/>
    <property type="match status" value="1"/>
</dbReference>
<evidence type="ECO:0000313" key="3">
    <source>
        <dbReference type="Proteomes" id="UP000431922"/>
    </source>
</evidence>
<dbReference type="InterPro" id="IPR011856">
    <property type="entry name" value="tRNA_endonuc-like_dom_sf"/>
</dbReference>
<keyword evidence="3" id="KW-1185">Reference proteome</keyword>
<sequence length="335" mass="37440">MRDTTIWGVHMARDHDLRPIENGYIAIGWHKVGDLSSIAPNRDAFKAKVAEAYPEKKPGAIPVNAGVIYRFALEMKVGDIVIFPSKPNRMVNIGIIEGDYQYVPDAPVRCPNRRAVKWIASVPRASFSQSALNEIGSAVTLFQVTTHADEFLAAMEGDAFEAQDIDEEVSAEQVSLQVEESTEDFIIKRLKANQTPYQFEHFVAHLLKCMGYHSRVTQASGDGGIDIIAHRDELGFEPPIIKVQCKQILTTIGRPEVQQLHGAIENGEHGLFVTLGSFSPDARTFERTKPNLRLIDGPILIELIYSHYHQFEPRYQMLLPLKRTYIPGPAIGGHD</sequence>
<dbReference type="OrthoDB" id="9781481at2"/>
<dbReference type="Pfam" id="PF04471">
    <property type="entry name" value="Mrr_cat"/>
    <property type="match status" value="1"/>
</dbReference>
<evidence type="ECO:0000313" key="2">
    <source>
        <dbReference type="EMBL" id="MXP44848.1"/>
    </source>
</evidence>
<proteinExistence type="predicted"/>
<gene>
    <name evidence="2" type="ORF">GRI65_10305</name>
</gene>
<keyword evidence="2" id="KW-0540">Nuclease</keyword>
<dbReference type="AlphaFoldDB" id="A0A845B3B8"/>
<dbReference type="RefSeq" id="WP_160756393.1">
    <property type="nucleotide sequence ID" value="NZ_WTYL01000002.1"/>
</dbReference>
<dbReference type="PANTHER" id="PTHR30015">
    <property type="entry name" value="MRR RESTRICTION SYSTEM PROTEIN"/>
    <property type="match status" value="1"/>
</dbReference>
<feature type="domain" description="Restriction endonuclease type IV Mrr" evidence="1">
    <location>
        <begin position="194"/>
        <end position="304"/>
    </location>
</feature>
<dbReference type="GO" id="GO:0003677">
    <property type="term" value="F:DNA binding"/>
    <property type="evidence" value="ECO:0007669"/>
    <property type="project" value="InterPro"/>
</dbReference>
<protein>
    <submittedName>
        <fullName evidence="2">Restriction endonuclease</fullName>
    </submittedName>
</protein>
<dbReference type="Proteomes" id="UP000431922">
    <property type="component" value="Unassembled WGS sequence"/>
</dbReference>
<keyword evidence="2" id="KW-0255">Endonuclease</keyword>
<reference evidence="2 3" key="1">
    <citation type="submission" date="2019-12" db="EMBL/GenBank/DDBJ databases">
        <title>Genomic-based taxomic classification of the family Erythrobacteraceae.</title>
        <authorList>
            <person name="Xu L."/>
        </authorList>
    </citation>
    <scope>NUCLEOTIDE SEQUENCE [LARGE SCALE GENOMIC DNA]</scope>
    <source>
        <strain evidence="2 3">KCTC 42453</strain>
    </source>
</reference>
<dbReference type="InterPro" id="IPR052906">
    <property type="entry name" value="Type_IV_Methyl-Rstrct_Enzyme"/>
</dbReference>
<dbReference type="GO" id="GO:0009307">
    <property type="term" value="P:DNA restriction-modification system"/>
    <property type="evidence" value="ECO:0007669"/>
    <property type="project" value="InterPro"/>
</dbReference>
<dbReference type="SUPFAM" id="SSF52980">
    <property type="entry name" value="Restriction endonuclease-like"/>
    <property type="match status" value="1"/>
</dbReference>